<protein>
    <recommendedName>
        <fullName evidence="2">Ice-binding protein C-terminal domain-containing protein</fullName>
    </recommendedName>
</protein>
<feature type="chain" id="PRO_5015770463" description="Ice-binding protein C-terminal domain-containing protein" evidence="1">
    <location>
        <begin position="30"/>
        <end position="252"/>
    </location>
</feature>
<sequence length="252" mass="25534">MKITKSMKTTMSLAAAMGTFALAAGSAQAATLLIDTTFANGNGSFEFDSSGTQLATGAPNINVIGKWISGDATFLSGIDRATTGTREWGGASVGVISGAVGNQTGTPDNNFGLIQNTGYTVSAGSTFDLSFDWNGDAVLGGWDADDNLQVALFTSSNDTLGGTLTQIWSGSYLDGNTSSSYQTISLTGVGTIIGASVGQDLFIAFGTGTAGADNGDNNFAAVDNVNLTAVPEPTSTALLGLGGLALILRRRK</sequence>
<feature type="signal peptide" evidence="1">
    <location>
        <begin position="1"/>
        <end position="29"/>
    </location>
</feature>
<accession>A0A2S7U1A1</accession>
<dbReference type="EMBL" id="MQWA01000001">
    <property type="protein sequence ID" value="PQJ28788.1"/>
    <property type="molecule type" value="Genomic_DNA"/>
</dbReference>
<dbReference type="OrthoDB" id="1620905at2"/>
<evidence type="ECO:0000259" key="2">
    <source>
        <dbReference type="Pfam" id="PF07589"/>
    </source>
</evidence>
<dbReference type="Proteomes" id="UP000239907">
    <property type="component" value="Unassembled WGS sequence"/>
</dbReference>
<dbReference type="NCBIfam" id="TIGR02595">
    <property type="entry name" value="PEP_CTERM"/>
    <property type="match status" value="1"/>
</dbReference>
<dbReference type="Pfam" id="PF07589">
    <property type="entry name" value="PEP-CTERM"/>
    <property type="match status" value="1"/>
</dbReference>
<gene>
    <name evidence="3" type="ORF">BSZ32_09965</name>
</gene>
<proteinExistence type="predicted"/>
<name>A0A2S7U1A1_9BACT</name>
<dbReference type="RefSeq" id="WP_105043278.1">
    <property type="nucleotide sequence ID" value="NZ_MQWA01000001.1"/>
</dbReference>
<evidence type="ECO:0000313" key="4">
    <source>
        <dbReference type="Proteomes" id="UP000239907"/>
    </source>
</evidence>
<organism evidence="3 4">
    <name type="scientific">Rubritalea profundi</name>
    <dbReference type="NCBI Taxonomy" id="1658618"/>
    <lineage>
        <taxon>Bacteria</taxon>
        <taxon>Pseudomonadati</taxon>
        <taxon>Verrucomicrobiota</taxon>
        <taxon>Verrucomicrobiia</taxon>
        <taxon>Verrucomicrobiales</taxon>
        <taxon>Rubritaleaceae</taxon>
        <taxon>Rubritalea</taxon>
    </lineage>
</organism>
<evidence type="ECO:0000256" key="1">
    <source>
        <dbReference type="SAM" id="SignalP"/>
    </source>
</evidence>
<reference evidence="3 4" key="1">
    <citation type="submission" date="2016-12" db="EMBL/GenBank/DDBJ databases">
        <title>Study of bacterial adaptation to deep sea.</title>
        <authorList>
            <person name="Song J."/>
            <person name="Yoshizawa S."/>
            <person name="Kogure K."/>
        </authorList>
    </citation>
    <scope>NUCLEOTIDE SEQUENCE [LARGE SCALE GENOMIC DNA]</scope>
    <source>
        <strain evidence="3 4">SAORIC-165</strain>
    </source>
</reference>
<evidence type="ECO:0000313" key="3">
    <source>
        <dbReference type="EMBL" id="PQJ28788.1"/>
    </source>
</evidence>
<keyword evidence="4" id="KW-1185">Reference proteome</keyword>
<feature type="domain" description="Ice-binding protein C-terminal" evidence="2">
    <location>
        <begin position="229"/>
        <end position="251"/>
    </location>
</feature>
<comment type="caution">
    <text evidence="3">The sequence shown here is derived from an EMBL/GenBank/DDBJ whole genome shotgun (WGS) entry which is preliminary data.</text>
</comment>
<keyword evidence="1" id="KW-0732">Signal</keyword>
<dbReference type="InterPro" id="IPR013424">
    <property type="entry name" value="Ice-binding_C"/>
</dbReference>
<dbReference type="AlphaFoldDB" id="A0A2S7U1A1"/>